<feature type="compositionally biased region" description="Polar residues" evidence="4">
    <location>
        <begin position="504"/>
        <end position="513"/>
    </location>
</feature>
<evidence type="ECO:0000313" key="7">
    <source>
        <dbReference type="EMBL" id="KAK9907709.1"/>
    </source>
</evidence>
<feature type="region of interest" description="Disordered" evidence="4">
    <location>
        <begin position="234"/>
        <end position="260"/>
    </location>
</feature>
<keyword evidence="3" id="KW-0539">Nucleus</keyword>
<feature type="domain" description="Rad21/Rec8-like protein C-terminal eukaryotic" evidence="5">
    <location>
        <begin position="571"/>
        <end position="623"/>
    </location>
</feature>
<dbReference type="PANTHER" id="PTHR12585:SF69">
    <property type="entry name" value="FI11703P"/>
    <property type="match status" value="1"/>
</dbReference>
<evidence type="ECO:0000256" key="4">
    <source>
        <dbReference type="SAM" id="MobiDB-lite"/>
    </source>
</evidence>
<dbReference type="Pfam" id="PF04825">
    <property type="entry name" value="Rad21_Rec8_N"/>
    <property type="match status" value="1"/>
</dbReference>
<name>A0ABR2YLS6_9CHLO</name>
<accession>A0ABR2YLS6</accession>
<dbReference type="Proteomes" id="UP001491310">
    <property type="component" value="Unassembled WGS sequence"/>
</dbReference>
<dbReference type="EMBL" id="JALJOT010000009">
    <property type="protein sequence ID" value="KAK9907709.1"/>
    <property type="molecule type" value="Genomic_DNA"/>
</dbReference>
<dbReference type="InterPro" id="IPR023093">
    <property type="entry name" value="ScpA-like_C"/>
</dbReference>
<feature type="domain" description="Rad21/Rec8-like protein N-terminal" evidence="6">
    <location>
        <begin position="1"/>
        <end position="100"/>
    </location>
</feature>
<dbReference type="SUPFAM" id="SSF46785">
    <property type="entry name" value="Winged helix' DNA-binding domain"/>
    <property type="match status" value="1"/>
</dbReference>
<evidence type="ECO:0000313" key="8">
    <source>
        <dbReference type="Proteomes" id="UP001491310"/>
    </source>
</evidence>
<sequence length="626" mass="67807">MFYSTQILAKKGPLGTIWIASHLDRRLKRNQVFETNIAVTVDSIINPEAPLALRLSGQLLLGVVKVHQKKVGYLFQDCNDALVKIKLAFKPGDVDLPNDGTVAPHNVITLPDNYNDIDFLGDAFNDESYSIDSDRSSSFTLGKRESFLLADDISMLLGSQTSLDGEERFEVSGDEMERHMSLSLDEPELLRREMPAADAPGFAGDETPVSYDADADERMEPPPDGMFDDMPAMPDFDAARPPSREGFDKQPPTPEHMDDGLAELDMLPVPEDALIADPTQLGVAAATPAPAAQRATTGGGQKEKKRKAQLDINASAQPATQLDGPAIRALLVNRAPLLRPRRPLAEQPLGTSHNAFHVAQYNEEGAENALLRPAFSLAMARPLYEVYARRFAATAAQGGEDRGRWRRRAGAQADAEEAAALDQQAAGPEEAANAPPQSPEADGVPADYDQQPPLDEEPMHFEDGGGYNAAMDADNMPAHDDVLQQAASPSRTSRRLTMEGDQGFGNSPSTTVKNSLDSLGDVEGGEDEADIDRTSFTARTQRVAARLKAELSETAGKKKRRLVSGAAAAAGGRVMLDDLVEGHSRLDACRWFFELLVLKTKNYVDLEQPSPYGDISITARPKLLAA</sequence>
<feature type="region of interest" description="Disordered" evidence="4">
    <location>
        <begin position="395"/>
        <end position="513"/>
    </location>
</feature>
<gene>
    <name evidence="7" type="ORF">WJX75_008599</name>
</gene>
<dbReference type="InterPro" id="IPR006909">
    <property type="entry name" value="Rad21/Rec8_C_eu"/>
</dbReference>
<comment type="subcellular location">
    <subcellularLocation>
        <location evidence="1">Nucleus</location>
    </subcellularLocation>
</comment>
<reference evidence="7 8" key="1">
    <citation type="journal article" date="2024" name="Nat. Commun.">
        <title>Phylogenomics reveals the evolutionary origins of lichenization in chlorophyte algae.</title>
        <authorList>
            <person name="Puginier C."/>
            <person name="Libourel C."/>
            <person name="Otte J."/>
            <person name="Skaloud P."/>
            <person name="Haon M."/>
            <person name="Grisel S."/>
            <person name="Petersen M."/>
            <person name="Berrin J.G."/>
            <person name="Delaux P.M."/>
            <person name="Dal Grande F."/>
            <person name="Keller J."/>
        </authorList>
    </citation>
    <scope>NUCLEOTIDE SEQUENCE [LARGE SCALE GENOMIC DNA]</scope>
    <source>
        <strain evidence="7 8">SAG 216-7</strain>
    </source>
</reference>
<evidence type="ECO:0000256" key="3">
    <source>
        <dbReference type="ARBA" id="ARBA00023242"/>
    </source>
</evidence>
<evidence type="ECO:0000259" key="5">
    <source>
        <dbReference type="Pfam" id="PF04824"/>
    </source>
</evidence>
<feature type="region of interest" description="Disordered" evidence="4">
    <location>
        <begin position="286"/>
        <end position="308"/>
    </location>
</feature>
<protein>
    <recommendedName>
        <fullName evidence="9">Rad21/Rec8-like protein N-terminal domain-containing protein</fullName>
    </recommendedName>
</protein>
<feature type="compositionally biased region" description="Low complexity" evidence="4">
    <location>
        <begin position="420"/>
        <end position="435"/>
    </location>
</feature>
<evidence type="ECO:0000256" key="1">
    <source>
        <dbReference type="ARBA" id="ARBA00004123"/>
    </source>
</evidence>
<feature type="compositionally biased region" description="Low complexity" evidence="4">
    <location>
        <begin position="286"/>
        <end position="296"/>
    </location>
</feature>
<dbReference type="PANTHER" id="PTHR12585">
    <property type="entry name" value="SCC1 / RAD21 FAMILY MEMBER"/>
    <property type="match status" value="1"/>
</dbReference>
<dbReference type="InterPro" id="IPR036390">
    <property type="entry name" value="WH_DNA-bd_sf"/>
</dbReference>
<dbReference type="InterPro" id="IPR039781">
    <property type="entry name" value="Rad21/Rec8-like"/>
</dbReference>
<dbReference type="Pfam" id="PF04824">
    <property type="entry name" value="Rad21_Rec8"/>
    <property type="match status" value="1"/>
</dbReference>
<dbReference type="Gene3D" id="1.10.10.580">
    <property type="entry name" value="Structural maintenance of chromosome 1. Chain E"/>
    <property type="match status" value="1"/>
</dbReference>
<comment type="caution">
    <text evidence="7">The sequence shown here is derived from an EMBL/GenBank/DDBJ whole genome shotgun (WGS) entry which is preliminary data.</text>
</comment>
<keyword evidence="8" id="KW-1185">Reference proteome</keyword>
<comment type="similarity">
    <text evidence="2">Belongs to the rad21 family.</text>
</comment>
<proteinExistence type="inferred from homology"/>
<evidence type="ECO:0000256" key="2">
    <source>
        <dbReference type="ARBA" id="ARBA00009870"/>
    </source>
</evidence>
<dbReference type="InterPro" id="IPR006910">
    <property type="entry name" value="Rad21_Rec8_N"/>
</dbReference>
<organism evidence="7 8">
    <name type="scientific">Coccomyxa subellipsoidea</name>
    <dbReference type="NCBI Taxonomy" id="248742"/>
    <lineage>
        <taxon>Eukaryota</taxon>
        <taxon>Viridiplantae</taxon>
        <taxon>Chlorophyta</taxon>
        <taxon>core chlorophytes</taxon>
        <taxon>Trebouxiophyceae</taxon>
        <taxon>Trebouxiophyceae incertae sedis</taxon>
        <taxon>Coccomyxaceae</taxon>
        <taxon>Coccomyxa</taxon>
    </lineage>
</organism>
<evidence type="ECO:0000259" key="6">
    <source>
        <dbReference type="Pfam" id="PF04825"/>
    </source>
</evidence>
<evidence type="ECO:0008006" key="9">
    <source>
        <dbReference type="Google" id="ProtNLM"/>
    </source>
</evidence>